<dbReference type="AlphaFoldDB" id="A0A6C0JFA7"/>
<keyword evidence="1" id="KW-1133">Transmembrane helix</keyword>
<reference evidence="2" key="1">
    <citation type="journal article" date="2020" name="Nature">
        <title>Giant virus diversity and host interactions through global metagenomics.</title>
        <authorList>
            <person name="Schulz F."/>
            <person name="Roux S."/>
            <person name="Paez-Espino D."/>
            <person name="Jungbluth S."/>
            <person name="Walsh D.A."/>
            <person name="Denef V.J."/>
            <person name="McMahon K.D."/>
            <person name="Konstantinidis K.T."/>
            <person name="Eloe-Fadrosh E.A."/>
            <person name="Kyrpides N.C."/>
            <person name="Woyke T."/>
        </authorList>
    </citation>
    <scope>NUCLEOTIDE SEQUENCE</scope>
    <source>
        <strain evidence="2">GVMAG-M-3300027206-1</strain>
    </source>
</reference>
<name>A0A6C0JFA7_9ZZZZ</name>
<accession>A0A6C0JFA7</accession>
<evidence type="ECO:0000256" key="1">
    <source>
        <dbReference type="SAM" id="Phobius"/>
    </source>
</evidence>
<keyword evidence="1" id="KW-0472">Membrane</keyword>
<organism evidence="2">
    <name type="scientific">viral metagenome</name>
    <dbReference type="NCBI Taxonomy" id="1070528"/>
    <lineage>
        <taxon>unclassified sequences</taxon>
        <taxon>metagenomes</taxon>
        <taxon>organismal metagenomes</taxon>
    </lineage>
</organism>
<proteinExistence type="predicted"/>
<keyword evidence="1" id="KW-0812">Transmembrane</keyword>
<feature type="transmembrane region" description="Helical" evidence="1">
    <location>
        <begin position="52"/>
        <end position="70"/>
    </location>
</feature>
<evidence type="ECO:0000313" key="2">
    <source>
        <dbReference type="EMBL" id="QHU03530.1"/>
    </source>
</evidence>
<sequence>MDNTRHLIVETPDGSVAIAFNEEVPPPEPPEPPPEIIQPRQRFRLLLEYHPVARALAYIFMISSGINLGLFRRTIDIINFALIVSTTGALHSEHSASIGVVVFHGTCAGLMIVPFCVLRMWEQAIFQFSSALMCLTAFNTCTQTLEQSTSS</sequence>
<protein>
    <submittedName>
        <fullName evidence="2">Uncharacterized protein</fullName>
    </submittedName>
</protein>
<feature type="transmembrane region" description="Helical" evidence="1">
    <location>
        <begin position="98"/>
        <end position="118"/>
    </location>
</feature>
<dbReference type="EMBL" id="MN740383">
    <property type="protein sequence ID" value="QHU03530.1"/>
    <property type="molecule type" value="Genomic_DNA"/>
</dbReference>